<dbReference type="KEGG" id="haq:DU484_07100"/>
<accession>A0A345EHU8</accession>
<dbReference type="Pfam" id="PF13620">
    <property type="entry name" value="CarboxypepD_reg"/>
    <property type="match status" value="1"/>
</dbReference>
<keyword evidence="1" id="KW-0121">Carboxypeptidase</keyword>
<keyword evidence="1" id="KW-0378">Hydrolase</keyword>
<dbReference type="InterPro" id="IPR008969">
    <property type="entry name" value="CarboxyPept-like_regulatory"/>
</dbReference>
<evidence type="ECO:0000313" key="2">
    <source>
        <dbReference type="Proteomes" id="UP000252985"/>
    </source>
</evidence>
<dbReference type="Proteomes" id="UP000252985">
    <property type="component" value="Chromosome"/>
</dbReference>
<organism evidence="1 2">
    <name type="scientific">Haloplanus rubicundus</name>
    <dbReference type="NCBI Taxonomy" id="1547898"/>
    <lineage>
        <taxon>Archaea</taxon>
        <taxon>Methanobacteriati</taxon>
        <taxon>Methanobacteriota</taxon>
        <taxon>Stenosarchaea group</taxon>
        <taxon>Halobacteria</taxon>
        <taxon>Halobacteriales</taxon>
        <taxon>Haloferacaceae</taxon>
        <taxon>Haloplanus</taxon>
    </lineage>
</organism>
<sequence length="180" mass="19713">MSVDRPSGDYYVGVIVDPDDEINEYDLYENVQIYDEQLTIEQGKRESIHGLVYDENGTPIEEAEIKAVNLDTGETVARTETGSEGEYTIEVAANNEYQIEATADGYDRSSAIVNVSKNKTSSANLVLTEISEAGLPTKPGEPDFVDVLQVIDAYNTGRTYNGVQVEFIDVLEVIAAYNAG</sequence>
<evidence type="ECO:0000313" key="1">
    <source>
        <dbReference type="EMBL" id="AXG11770.1"/>
    </source>
</evidence>
<protein>
    <submittedName>
        <fullName evidence="1">Carboxypeptidase regulatory-like domain-containing protein</fullName>
    </submittedName>
</protein>
<proteinExistence type="predicted"/>
<dbReference type="GO" id="GO:0004180">
    <property type="term" value="F:carboxypeptidase activity"/>
    <property type="evidence" value="ECO:0007669"/>
    <property type="project" value="UniProtKB-KW"/>
</dbReference>
<reference evidence="1 2" key="1">
    <citation type="submission" date="2018-07" db="EMBL/GenBank/DDBJ databases">
        <title>Genome sequences of Haloplanus sp. CBA1112.</title>
        <authorList>
            <person name="Kim Y.B."/>
            <person name="Roh S.W."/>
        </authorList>
    </citation>
    <scope>NUCLEOTIDE SEQUENCE [LARGE SCALE GENOMIC DNA]</scope>
    <source>
        <strain evidence="1 2">CBA1112</strain>
    </source>
</reference>
<dbReference type="AlphaFoldDB" id="A0A345EHU8"/>
<dbReference type="SUPFAM" id="SSF49464">
    <property type="entry name" value="Carboxypeptidase regulatory domain-like"/>
    <property type="match status" value="1"/>
</dbReference>
<gene>
    <name evidence="1" type="ORF">DU484_07100</name>
</gene>
<keyword evidence="1" id="KW-0645">Protease</keyword>
<dbReference type="Gene3D" id="2.60.40.1120">
    <property type="entry name" value="Carboxypeptidase-like, regulatory domain"/>
    <property type="match status" value="1"/>
</dbReference>
<name>A0A345EHU8_9EURY</name>
<dbReference type="EMBL" id="CP031148">
    <property type="protein sequence ID" value="AXG11770.1"/>
    <property type="molecule type" value="Genomic_DNA"/>
</dbReference>